<proteinExistence type="inferred from homology"/>
<dbReference type="SUPFAM" id="SSF53335">
    <property type="entry name" value="S-adenosyl-L-methionine-dependent methyltransferases"/>
    <property type="match status" value="1"/>
</dbReference>
<evidence type="ECO:0000256" key="4">
    <source>
        <dbReference type="ARBA" id="ARBA00022723"/>
    </source>
</evidence>
<dbReference type="GO" id="GO:0006412">
    <property type="term" value="P:translation"/>
    <property type="evidence" value="ECO:0007669"/>
    <property type="project" value="InterPro"/>
</dbReference>
<evidence type="ECO:0000256" key="8">
    <source>
        <dbReference type="ARBA" id="ARBA00023128"/>
    </source>
</evidence>
<comment type="subunit">
    <text evidence="11">Associates with the mitochondrial ribosome (mitoribosome).</text>
</comment>
<dbReference type="OrthoDB" id="421327at2759"/>
<keyword evidence="5" id="KW-0809">Transit peptide</keyword>
<evidence type="ECO:0000256" key="12">
    <source>
        <dbReference type="ARBA" id="ARBA00069745"/>
    </source>
</evidence>
<keyword evidence="3" id="KW-0949">S-adenosyl-L-methionine</keyword>
<dbReference type="InterPro" id="IPR015324">
    <property type="entry name" value="Ribosomal_Rsm22-like"/>
</dbReference>
<sequence length="447" mass="51211">MSKMPFCFMFERSAAAPLEQADFLKGAPHRNHPGVTNLKTVHLPEQLQVSAQSVLQGADVKNLTERAHKLSNFLWSRKRAIETSQLRERASLFERKFLEQERDIHKDGIDHKLEARIRNRVLSELRRTTYHRTSLRYNEDLGLVYMAARLAGGYAAVLRSLNEIKKRDPLFVPYSLMDFGSGLGTGTWASHSLWGDSLKEYVCVDSSGDMNTLAEQLLRGGSEMDNPVIKQVYFRQFLPVSPKVQFDLVVAAFSLSELDTLNERLNVIFTLWRKTNSYLVLVENGTKDGHQILMEARDAILNREEEVQHDLRRPSVFAPCTHGLPCPKLIKQPVVPCNFTQFYYSLPLSRSQERQQEKFSFLIISRSDGEKARETENWDMARLIGQARRRPRHVQCQLCCANGELKQLAVTARHHGKDMYRCARSSDWGDLLPIFNAEDGSKNDETQ</sequence>
<dbReference type="GO" id="GO:0003735">
    <property type="term" value="F:structural constituent of ribosome"/>
    <property type="evidence" value="ECO:0007669"/>
    <property type="project" value="TreeGrafter"/>
</dbReference>
<evidence type="ECO:0000256" key="3">
    <source>
        <dbReference type="ARBA" id="ARBA00022691"/>
    </source>
</evidence>
<comment type="subcellular location">
    <subcellularLocation>
        <location evidence="1">Mitochondrion matrix</location>
    </subcellularLocation>
</comment>
<name>A0A3N0Z9Q0_ANAGA</name>
<dbReference type="GO" id="GO:0042274">
    <property type="term" value="P:ribosomal small subunit biogenesis"/>
    <property type="evidence" value="ECO:0007669"/>
    <property type="project" value="UniProtKB-ARBA"/>
</dbReference>
<comment type="function">
    <text evidence="9">Mitochondrial ribosome (mitoribosome) assembly factor. Binds at the interface of the head and body domains of the mitochondrial small ribosomal subunit (mt-SSU), occluding the mRNA channel and preventing compaction of the head domain towards the body. Probable inactive methyltransferase: retains the characteristic folding and ability to bind S-adenosyl-L-methionine, but it probably lost its methyltransferase activity.</text>
</comment>
<dbReference type="GO" id="GO:0032259">
    <property type="term" value="P:methylation"/>
    <property type="evidence" value="ECO:0007669"/>
    <property type="project" value="UniProtKB-KW"/>
</dbReference>
<evidence type="ECO:0000313" key="15">
    <source>
        <dbReference type="Proteomes" id="UP000281406"/>
    </source>
</evidence>
<evidence type="ECO:0000256" key="5">
    <source>
        <dbReference type="ARBA" id="ARBA00022946"/>
    </source>
</evidence>
<evidence type="ECO:0000313" key="14">
    <source>
        <dbReference type="EMBL" id="ROL55165.1"/>
    </source>
</evidence>
<evidence type="ECO:0000256" key="9">
    <source>
        <dbReference type="ARBA" id="ARBA00045681"/>
    </source>
</evidence>
<dbReference type="PANTHER" id="PTHR13184">
    <property type="entry name" value="37S RIBOSOMAL PROTEIN S22"/>
    <property type="match status" value="1"/>
</dbReference>
<dbReference type="Pfam" id="PF09243">
    <property type="entry name" value="Rsm22"/>
    <property type="match status" value="1"/>
</dbReference>
<protein>
    <recommendedName>
        <fullName evidence="12">Ribosome assembly protein METTL17, mitochondrial</fullName>
    </recommendedName>
    <alternativeName>
        <fullName evidence="13">Methyltransferase-like protein 17</fullName>
    </alternativeName>
</protein>
<keyword evidence="14" id="KW-0808">Transferase</keyword>
<keyword evidence="4" id="KW-0479">Metal-binding</keyword>
<evidence type="ECO:0000256" key="1">
    <source>
        <dbReference type="ARBA" id="ARBA00004305"/>
    </source>
</evidence>
<evidence type="ECO:0000256" key="11">
    <source>
        <dbReference type="ARBA" id="ARBA00062800"/>
    </source>
</evidence>
<comment type="caution">
    <text evidence="14">The sequence shown here is derived from an EMBL/GenBank/DDBJ whole genome shotgun (WGS) entry which is preliminary data.</text>
</comment>
<evidence type="ECO:0000256" key="10">
    <source>
        <dbReference type="ARBA" id="ARBA00060800"/>
    </source>
</evidence>
<dbReference type="EMBL" id="RJVU01001704">
    <property type="protein sequence ID" value="ROL55165.1"/>
    <property type="molecule type" value="Genomic_DNA"/>
</dbReference>
<dbReference type="GO" id="GO:0005763">
    <property type="term" value="C:mitochondrial small ribosomal subunit"/>
    <property type="evidence" value="ECO:0007669"/>
    <property type="project" value="TreeGrafter"/>
</dbReference>
<dbReference type="GO" id="GO:0046872">
    <property type="term" value="F:metal ion binding"/>
    <property type="evidence" value="ECO:0007669"/>
    <property type="project" value="UniProtKB-KW"/>
</dbReference>
<comment type="similarity">
    <text evidence="10">Belongs to the methyltransferase superfamily. Rsm22 family.</text>
</comment>
<dbReference type="GO" id="GO:0008168">
    <property type="term" value="F:methyltransferase activity"/>
    <property type="evidence" value="ECO:0007669"/>
    <property type="project" value="UniProtKB-KW"/>
</dbReference>
<dbReference type="AlphaFoldDB" id="A0A3N0Z9Q0"/>
<keyword evidence="2" id="KW-0004">4Fe-4S</keyword>
<keyword evidence="7" id="KW-0411">Iron-sulfur</keyword>
<keyword evidence="8" id="KW-0496">Mitochondrion</keyword>
<dbReference type="InterPro" id="IPR052571">
    <property type="entry name" value="Mt_RNA_Methyltransferase"/>
</dbReference>
<evidence type="ECO:0000256" key="13">
    <source>
        <dbReference type="ARBA" id="ARBA00081511"/>
    </source>
</evidence>
<organism evidence="14 15">
    <name type="scientific">Anabarilius grahami</name>
    <name type="common">Kanglang fish</name>
    <name type="synonym">Barilius grahami</name>
    <dbReference type="NCBI Taxonomy" id="495550"/>
    <lineage>
        <taxon>Eukaryota</taxon>
        <taxon>Metazoa</taxon>
        <taxon>Chordata</taxon>
        <taxon>Craniata</taxon>
        <taxon>Vertebrata</taxon>
        <taxon>Euteleostomi</taxon>
        <taxon>Actinopterygii</taxon>
        <taxon>Neopterygii</taxon>
        <taxon>Teleostei</taxon>
        <taxon>Ostariophysi</taxon>
        <taxon>Cypriniformes</taxon>
        <taxon>Xenocyprididae</taxon>
        <taxon>Xenocypridinae</taxon>
        <taxon>Xenocypridinae incertae sedis</taxon>
        <taxon>Anabarilius</taxon>
    </lineage>
</organism>
<dbReference type="InterPro" id="IPR029063">
    <property type="entry name" value="SAM-dependent_MTases_sf"/>
</dbReference>
<gene>
    <name evidence="14" type="ORF">DPX16_5450</name>
</gene>
<keyword evidence="6" id="KW-0408">Iron</keyword>
<reference evidence="14 15" key="1">
    <citation type="submission" date="2018-10" db="EMBL/GenBank/DDBJ databases">
        <title>Genome assembly for a Yunnan-Guizhou Plateau 3E fish, Anabarilius grahami (Regan), and its evolutionary and genetic applications.</title>
        <authorList>
            <person name="Jiang W."/>
        </authorList>
    </citation>
    <scope>NUCLEOTIDE SEQUENCE [LARGE SCALE GENOMIC DNA]</scope>
    <source>
        <strain evidence="14">AG-KIZ</strain>
        <tissue evidence="14">Muscle</tissue>
    </source>
</reference>
<dbReference type="GO" id="GO:0051539">
    <property type="term" value="F:4 iron, 4 sulfur cluster binding"/>
    <property type="evidence" value="ECO:0007669"/>
    <property type="project" value="UniProtKB-KW"/>
</dbReference>
<accession>A0A3N0Z9Q0</accession>
<keyword evidence="15" id="KW-1185">Reference proteome</keyword>
<dbReference type="PANTHER" id="PTHR13184:SF5">
    <property type="entry name" value="METHYLTRANSFERASE-LIKE PROTEIN 17, MITOCHONDRIAL"/>
    <property type="match status" value="1"/>
</dbReference>
<dbReference type="FunFam" id="3.40.50.150:FF:000196">
    <property type="entry name" value="methyltransferase-like protein 17, mitochondrial"/>
    <property type="match status" value="1"/>
</dbReference>
<evidence type="ECO:0000256" key="7">
    <source>
        <dbReference type="ARBA" id="ARBA00023014"/>
    </source>
</evidence>
<dbReference type="Gene3D" id="3.40.50.150">
    <property type="entry name" value="Vaccinia Virus protein VP39"/>
    <property type="match status" value="1"/>
</dbReference>
<evidence type="ECO:0000256" key="6">
    <source>
        <dbReference type="ARBA" id="ARBA00023004"/>
    </source>
</evidence>
<dbReference type="Proteomes" id="UP000281406">
    <property type="component" value="Unassembled WGS sequence"/>
</dbReference>
<evidence type="ECO:0000256" key="2">
    <source>
        <dbReference type="ARBA" id="ARBA00022485"/>
    </source>
</evidence>
<keyword evidence="14" id="KW-0489">Methyltransferase</keyword>